<evidence type="ECO:0000313" key="2">
    <source>
        <dbReference type="Proteomes" id="UP001595456"/>
    </source>
</evidence>
<name>A0ABV7E670_9SPHN</name>
<organism evidence="1 2">
    <name type="scientific">Alteraurantiacibacter palmitatis</name>
    <dbReference type="NCBI Taxonomy" id="2054628"/>
    <lineage>
        <taxon>Bacteria</taxon>
        <taxon>Pseudomonadati</taxon>
        <taxon>Pseudomonadota</taxon>
        <taxon>Alphaproteobacteria</taxon>
        <taxon>Sphingomonadales</taxon>
        <taxon>Erythrobacteraceae</taxon>
        <taxon>Alteraurantiacibacter</taxon>
    </lineage>
</organism>
<dbReference type="Proteomes" id="UP001595456">
    <property type="component" value="Unassembled WGS sequence"/>
</dbReference>
<evidence type="ECO:0000313" key="1">
    <source>
        <dbReference type="EMBL" id="MFC3098183.1"/>
    </source>
</evidence>
<sequence>MDEIQKVTFFKRDEHTTDLICCDKEGRERGWFFHEDAEGWENLLRHLERLPNFQRDWYQQVVQPPFATCVTVAFSKS</sequence>
<accession>A0ABV7E670</accession>
<reference evidence="2" key="1">
    <citation type="journal article" date="2019" name="Int. J. Syst. Evol. Microbiol.">
        <title>The Global Catalogue of Microorganisms (GCM) 10K type strain sequencing project: providing services to taxonomists for standard genome sequencing and annotation.</title>
        <authorList>
            <consortium name="The Broad Institute Genomics Platform"/>
            <consortium name="The Broad Institute Genome Sequencing Center for Infectious Disease"/>
            <person name="Wu L."/>
            <person name="Ma J."/>
        </authorList>
    </citation>
    <scope>NUCLEOTIDE SEQUENCE [LARGE SCALE GENOMIC DNA]</scope>
    <source>
        <strain evidence="2">KCTC 52607</strain>
    </source>
</reference>
<dbReference type="RefSeq" id="WP_336926614.1">
    <property type="nucleotide sequence ID" value="NZ_JBANRO010000008.1"/>
</dbReference>
<proteinExistence type="predicted"/>
<protein>
    <submittedName>
        <fullName evidence="1">Uncharacterized protein</fullName>
    </submittedName>
</protein>
<keyword evidence="2" id="KW-1185">Reference proteome</keyword>
<comment type="caution">
    <text evidence="1">The sequence shown here is derived from an EMBL/GenBank/DDBJ whole genome shotgun (WGS) entry which is preliminary data.</text>
</comment>
<gene>
    <name evidence="1" type="ORF">ACFODU_10315</name>
</gene>
<dbReference type="EMBL" id="JBHRST010000016">
    <property type="protein sequence ID" value="MFC3098183.1"/>
    <property type="molecule type" value="Genomic_DNA"/>
</dbReference>